<evidence type="ECO:0000259" key="3">
    <source>
        <dbReference type="Pfam" id="PF11611"/>
    </source>
</evidence>
<dbReference type="Gene3D" id="2.60.40.1240">
    <property type="match status" value="1"/>
</dbReference>
<keyword evidence="6" id="KW-1185">Reference proteome</keyword>
<evidence type="ECO:0000256" key="1">
    <source>
        <dbReference type="ARBA" id="ARBA00022729"/>
    </source>
</evidence>
<feature type="signal peptide" evidence="2">
    <location>
        <begin position="1"/>
        <end position="25"/>
    </location>
</feature>
<dbReference type="Pfam" id="PF17118">
    <property type="entry name" value="DUF5105"/>
    <property type="match status" value="1"/>
</dbReference>
<evidence type="ECO:0000256" key="2">
    <source>
        <dbReference type="SAM" id="SignalP"/>
    </source>
</evidence>
<dbReference type="RefSeq" id="WP_046327967.1">
    <property type="nucleotide sequence ID" value="NZ_JAARSA010000008.1"/>
</dbReference>
<evidence type="ECO:0000313" key="6">
    <source>
        <dbReference type="Proteomes" id="UP000033536"/>
    </source>
</evidence>
<evidence type="ECO:0008006" key="7">
    <source>
        <dbReference type="Google" id="ProtNLM"/>
    </source>
</evidence>
<dbReference type="Pfam" id="PF11611">
    <property type="entry name" value="DUF4352"/>
    <property type="match status" value="1"/>
</dbReference>
<feature type="domain" description="DUF5105" evidence="4">
    <location>
        <begin position="158"/>
        <end position="341"/>
    </location>
</feature>
<dbReference type="InterPro" id="IPR031343">
    <property type="entry name" value="DUF5105"/>
</dbReference>
<feature type="domain" description="DUF4352" evidence="3">
    <location>
        <begin position="61"/>
        <end position="138"/>
    </location>
</feature>
<evidence type="ECO:0000313" key="5">
    <source>
        <dbReference type="EMBL" id="KKD45129.1"/>
    </source>
</evidence>
<comment type="caution">
    <text evidence="5">The sequence shown here is derived from an EMBL/GenBank/DDBJ whole genome shotgun (WGS) entry which is preliminary data.</text>
</comment>
<proteinExistence type="predicted"/>
<sequence length="347" mass="39400">MKKIIGVLMVLSLVLLVGCGGSSDANKKTTKTTTASSNFAKVEVKSGEYAIIPDVSEDDLSTLALTIKVTNTGKEKLYVESNGFELYEKDSNEKVKAEDFYNNDIDTFESDTLSKDKNITGTIFFNIDPKKEYKLVFEAMDDSGESEDIELDIDVTKYEDSKKALDESVKAASAFIDVQFLAKDNEDYAKLVGNDEEKTKTELLDKFHKENEDALFYDIDLSDEDYQKCFDSFTSVQGKRAKMDKELVGQYGDKAVVSIEINEGLSNEAIYDLFSDYEEKYMESTDDYEGYKEYAFSKYTEILEKSELKSDSHERLLYLEKKDGKWNVDIETTENEDLIMALQGSIY</sequence>
<dbReference type="Proteomes" id="UP000033536">
    <property type="component" value="Unassembled WGS sequence"/>
</dbReference>
<feature type="chain" id="PRO_5046307184" description="DUF4352 domain-containing protein" evidence="2">
    <location>
        <begin position="26"/>
        <end position="347"/>
    </location>
</feature>
<reference evidence="5 6" key="1">
    <citation type="submission" date="2015-02" db="EMBL/GenBank/DDBJ databases">
        <title>Sequencing of Listeria spp. dairy environmental strains.</title>
        <authorList>
            <person name="Muhterem-Uyar M."/>
            <person name="Wagner M."/>
            <person name="Schmitz-Esser S."/>
            <person name="Stessl B."/>
        </authorList>
    </citation>
    <scope>NUCLEOTIDE SEQUENCE [LARGE SCALE GENOMIC DNA]</scope>
    <source>
        <strain evidence="5 6">7KSM</strain>
    </source>
</reference>
<protein>
    <recommendedName>
        <fullName evidence="7">DUF4352 domain-containing protein</fullName>
    </recommendedName>
</protein>
<accession>A0ABR5E5Z5</accession>
<dbReference type="InterPro" id="IPR029050">
    <property type="entry name" value="Immunoprotect_excell_Ig-like"/>
</dbReference>
<dbReference type="EMBL" id="JYOM01000015">
    <property type="protein sequence ID" value="KKD45129.1"/>
    <property type="molecule type" value="Genomic_DNA"/>
</dbReference>
<evidence type="ECO:0000259" key="4">
    <source>
        <dbReference type="Pfam" id="PF17118"/>
    </source>
</evidence>
<name>A0ABR5E5Z5_LISSE</name>
<keyword evidence="1 2" id="KW-0732">Signal</keyword>
<dbReference type="PROSITE" id="PS51257">
    <property type="entry name" value="PROKAR_LIPOPROTEIN"/>
    <property type="match status" value="1"/>
</dbReference>
<dbReference type="InterPro" id="IPR029051">
    <property type="entry name" value="DUF4352"/>
</dbReference>
<gene>
    <name evidence="5" type="ORF">UQ68_12630</name>
</gene>
<organism evidence="5 6">
    <name type="scientific">Listeria seeligeri</name>
    <dbReference type="NCBI Taxonomy" id="1640"/>
    <lineage>
        <taxon>Bacteria</taxon>
        <taxon>Bacillati</taxon>
        <taxon>Bacillota</taxon>
        <taxon>Bacilli</taxon>
        <taxon>Bacillales</taxon>
        <taxon>Listeriaceae</taxon>
        <taxon>Listeria</taxon>
    </lineage>
</organism>